<organism evidence="7 10">
    <name type="scientific">Bacteroides thetaiotaomicron</name>
    <dbReference type="NCBI Taxonomy" id="818"/>
    <lineage>
        <taxon>Bacteria</taxon>
        <taxon>Pseudomonadati</taxon>
        <taxon>Bacteroidota</taxon>
        <taxon>Bacteroidia</taxon>
        <taxon>Bacteroidales</taxon>
        <taxon>Bacteroidaceae</taxon>
        <taxon>Bacteroides</taxon>
    </lineage>
</organism>
<keyword evidence="4 5" id="KW-0472">Membrane</keyword>
<feature type="transmembrane region" description="Helical" evidence="5">
    <location>
        <begin position="247"/>
        <end position="266"/>
    </location>
</feature>
<dbReference type="PROSITE" id="PS51257">
    <property type="entry name" value="PROKAR_LIPOPROTEIN"/>
    <property type="match status" value="1"/>
</dbReference>
<evidence type="ECO:0000256" key="5">
    <source>
        <dbReference type="SAM" id="Phobius"/>
    </source>
</evidence>
<evidence type="ECO:0000313" key="8">
    <source>
        <dbReference type="EMBL" id="MCE9239034.1"/>
    </source>
</evidence>
<protein>
    <submittedName>
        <fullName evidence="7">Inositol phosphorylceramide synthase</fullName>
    </submittedName>
    <submittedName>
        <fullName evidence="8">Phosphatase PAP2 family protein</fullName>
    </submittedName>
</protein>
<dbReference type="EMBL" id="JAGZEE010000015">
    <property type="protein sequence ID" value="MBS5411355.1"/>
    <property type="molecule type" value="Genomic_DNA"/>
</dbReference>
<dbReference type="Proteomes" id="UP001200544">
    <property type="component" value="Unassembled WGS sequence"/>
</dbReference>
<feature type="transmembrane region" description="Helical" evidence="5">
    <location>
        <begin position="12"/>
        <end position="31"/>
    </location>
</feature>
<dbReference type="GO" id="GO:0016020">
    <property type="term" value="C:membrane"/>
    <property type="evidence" value="ECO:0007669"/>
    <property type="project" value="UniProtKB-SubCell"/>
</dbReference>
<dbReference type="EMBL" id="JAHYQA010000011">
    <property type="protein sequence ID" value="MCE9239034.1"/>
    <property type="molecule type" value="Genomic_DNA"/>
</dbReference>
<evidence type="ECO:0000256" key="2">
    <source>
        <dbReference type="ARBA" id="ARBA00022692"/>
    </source>
</evidence>
<proteinExistence type="predicted"/>
<evidence type="ECO:0000313" key="9">
    <source>
        <dbReference type="EMBL" id="UYU64750.1"/>
    </source>
</evidence>
<accession>A0A139K9Z5</accession>
<dbReference type="InterPro" id="IPR052185">
    <property type="entry name" value="IPC_Synthase-Related"/>
</dbReference>
<sequence length="311" mass="35255">MIKTIQMPSKKETLTVIVIMALFLLLTAACIGLRSEHLLMAALYLVLFFAGLPTRKLAVALLPFAIFGISYDWMRICPNYEVNPIDVAGLYNLEKSLFGVMDNGVLVTPCEYFAVHHWAVADVFAGIFYLCWVPVPILFGLCLYFKKERKTYLRFALVFLFVNLIGFAGYYIHPAAPPWYAINYGFEPILNTPGNVAGLGRFDEIFGVTIFDSIYGRNANVFAAVPSLHAAYMVVALVYAIIGKCRWYVIALFSVIMAGIWGTAIYSCHHYIIDVLLGISCALLGWLFFEYGLMKIRGFRNFFDRYYQYIK</sequence>
<keyword evidence="3 5" id="KW-1133">Transmembrane helix</keyword>
<reference evidence="9 11" key="2">
    <citation type="submission" date="2021-06" db="EMBL/GenBank/DDBJ databases">
        <title>Interrogation of the integrated mobile genetic elements in gut-associated Bacteroides with a consensus prediction approach.</title>
        <authorList>
            <person name="Campbell D.E."/>
            <person name="Leigh J.R."/>
            <person name="Kim T."/>
            <person name="England W."/>
            <person name="Whitaker R.J."/>
            <person name="Degnan P.H."/>
        </authorList>
    </citation>
    <scope>NUCLEOTIDE SEQUENCE [LARGE SCALE GENOMIC DNA]</scope>
    <source>
        <strain evidence="9 11">WAL8669</strain>
    </source>
</reference>
<evidence type="ECO:0000256" key="4">
    <source>
        <dbReference type="ARBA" id="ARBA00023136"/>
    </source>
</evidence>
<dbReference type="Pfam" id="PF14378">
    <property type="entry name" value="PAP2_3"/>
    <property type="match status" value="1"/>
</dbReference>
<evidence type="ECO:0000313" key="7">
    <source>
        <dbReference type="EMBL" id="MBS5411355.1"/>
    </source>
</evidence>
<feature type="transmembrane region" description="Helical" evidence="5">
    <location>
        <begin position="221"/>
        <end position="242"/>
    </location>
</feature>
<dbReference type="GeneID" id="60927503"/>
<reference evidence="7" key="1">
    <citation type="submission" date="2021-02" db="EMBL/GenBank/DDBJ databases">
        <title>Infant gut strain persistence is associated with maternal origin, phylogeny, and functional potential including surface adhesion and iron acquisition.</title>
        <authorList>
            <person name="Lou Y.C."/>
        </authorList>
    </citation>
    <scope>NUCLEOTIDE SEQUENCE</scope>
    <source>
        <strain evidence="7">L3_082_243G1_dasL3_082_243G1_maxbin2.maxbin.015s ta_sub</strain>
    </source>
</reference>
<comment type="subcellular location">
    <subcellularLocation>
        <location evidence="1">Membrane</location>
        <topology evidence="1">Multi-pass membrane protein</topology>
    </subcellularLocation>
</comment>
<reference evidence="8" key="3">
    <citation type="submission" date="2021-07" db="EMBL/GenBank/DDBJ databases">
        <title>Comparative genomics of Bacteroides fragilis group isolates reveals species-dependent resistance mechanisms and validates clinical tools for resistance prediction.</title>
        <authorList>
            <person name="Wallace M.J."/>
            <person name="Jean S."/>
            <person name="Wallace M.A."/>
            <person name="Carey-Ann B.D."/>
            <person name="Dantas G."/>
        </authorList>
    </citation>
    <scope>NUCLEOTIDE SEQUENCE</scope>
    <source>
        <strain evidence="8">BJH_160</strain>
    </source>
</reference>
<dbReference type="CDD" id="cd03386">
    <property type="entry name" value="PAP2_Aur1_like"/>
    <property type="match status" value="1"/>
</dbReference>
<feature type="transmembrane region" description="Helical" evidence="5">
    <location>
        <begin position="152"/>
        <end position="172"/>
    </location>
</feature>
<dbReference type="PANTHER" id="PTHR31310:SF7">
    <property type="entry name" value="PA-PHOSPHATASE RELATED-FAMILY PROTEIN DDB_G0268928"/>
    <property type="match status" value="1"/>
</dbReference>
<evidence type="ECO:0000259" key="6">
    <source>
        <dbReference type="Pfam" id="PF14378"/>
    </source>
</evidence>
<gene>
    <name evidence="8" type="ORF">K0H07_17965</name>
    <name evidence="7" type="ORF">KHY35_11705</name>
    <name evidence="9" type="ORF">KQP68_14265</name>
</gene>
<evidence type="ECO:0000256" key="3">
    <source>
        <dbReference type="ARBA" id="ARBA00022989"/>
    </source>
</evidence>
<evidence type="ECO:0000313" key="10">
    <source>
        <dbReference type="Proteomes" id="UP000782901"/>
    </source>
</evidence>
<dbReference type="PANTHER" id="PTHR31310">
    <property type="match status" value="1"/>
</dbReference>
<dbReference type="Proteomes" id="UP001156218">
    <property type="component" value="Chromosome"/>
</dbReference>
<feature type="transmembrane region" description="Helical" evidence="5">
    <location>
        <begin position="272"/>
        <end position="293"/>
    </location>
</feature>
<evidence type="ECO:0000313" key="11">
    <source>
        <dbReference type="Proteomes" id="UP001156218"/>
    </source>
</evidence>
<dbReference type="RefSeq" id="WP_055221127.1">
    <property type="nucleotide sequence ID" value="NZ_BAABZI010000001.1"/>
</dbReference>
<name>A0A139K9Z5_BACT4</name>
<dbReference type="AlphaFoldDB" id="A0A139K9Z5"/>
<keyword evidence="2 5" id="KW-0812">Transmembrane</keyword>
<dbReference type="EMBL" id="CP083680">
    <property type="protein sequence ID" value="UYU64750.1"/>
    <property type="molecule type" value="Genomic_DNA"/>
</dbReference>
<dbReference type="Proteomes" id="UP000782901">
    <property type="component" value="Unassembled WGS sequence"/>
</dbReference>
<evidence type="ECO:0000256" key="1">
    <source>
        <dbReference type="ARBA" id="ARBA00004141"/>
    </source>
</evidence>
<dbReference type="InterPro" id="IPR026841">
    <property type="entry name" value="Aur1/Ipt1"/>
</dbReference>
<feature type="transmembrane region" description="Helical" evidence="5">
    <location>
        <begin position="123"/>
        <end position="145"/>
    </location>
</feature>
<feature type="domain" description="Inositolphosphotransferase Aur1/Ipt1" evidence="6">
    <location>
        <begin position="116"/>
        <end position="287"/>
    </location>
</feature>